<dbReference type="Proteomes" id="UP001596105">
    <property type="component" value="Unassembled WGS sequence"/>
</dbReference>
<dbReference type="RefSeq" id="WP_378082419.1">
    <property type="nucleotide sequence ID" value="NZ_JBHSMH010000041.1"/>
</dbReference>
<gene>
    <name evidence="1" type="ORF">ACFPPD_12905</name>
</gene>
<dbReference type="InterPro" id="IPR012347">
    <property type="entry name" value="Ferritin-like"/>
</dbReference>
<proteinExistence type="predicted"/>
<dbReference type="InterPro" id="IPR009078">
    <property type="entry name" value="Ferritin-like_SF"/>
</dbReference>
<protein>
    <submittedName>
        <fullName evidence="1">Uncharacterized protein</fullName>
    </submittedName>
</protein>
<sequence length="58" mass="6474">MLHQKFEELYDLAALKLDELAERILTVEGSPSSTMKEYLSLATLRESGKSAAEEDMLA</sequence>
<evidence type="ECO:0000313" key="2">
    <source>
        <dbReference type="Proteomes" id="UP001596105"/>
    </source>
</evidence>
<dbReference type="Gene3D" id="1.20.1260.10">
    <property type="match status" value="1"/>
</dbReference>
<evidence type="ECO:0000313" key="1">
    <source>
        <dbReference type="EMBL" id="MFC5469626.1"/>
    </source>
</evidence>
<name>A0ABW0LY25_9BACL</name>
<keyword evidence="2" id="KW-1185">Reference proteome</keyword>
<dbReference type="EMBL" id="JBHSMH010000041">
    <property type="protein sequence ID" value="MFC5469626.1"/>
    <property type="molecule type" value="Genomic_DNA"/>
</dbReference>
<organism evidence="1 2">
    <name type="scientific">Cohnella suwonensis</name>
    <dbReference type="NCBI Taxonomy" id="696072"/>
    <lineage>
        <taxon>Bacteria</taxon>
        <taxon>Bacillati</taxon>
        <taxon>Bacillota</taxon>
        <taxon>Bacilli</taxon>
        <taxon>Bacillales</taxon>
        <taxon>Paenibacillaceae</taxon>
        <taxon>Cohnella</taxon>
    </lineage>
</organism>
<comment type="caution">
    <text evidence="1">The sequence shown here is derived from an EMBL/GenBank/DDBJ whole genome shotgun (WGS) entry which is preliminary data.</text>
</comment>
<reference evidence="2" key="1">
    <citation type="journal article" date="2019" name="Int. J. Syst. Evol. Microbiol.">
        <title>The Global Catalogue of Microorganisms (GCM) 10K type strain sequencing project: providing services to taxonomists for standard genome sequencing and annotation.</title>
        <authorList>
            <consortium name="The Broad Institute Genomics Platform"/>
            <consortium name="The Broad Institute Genome Sequencing Center for Infectious Disease"/>
            <person name="Wu L."/>
            <person name="Ma J."/>
        </authorList>
    </citation>
    <scope>NUCLEOTIDE SEQUENCE [LARGE SCALE GENOMIC DNA]</scope>
    <source>
        <strain evidence="2">CCUG 57113</strain>
    </source>
</reference>
<accession>A0ABW0LY25</accession>
<dbReference type="SUPFAM" id="SSF47240">
    <property type="entry name" value="Ferritin-like"/>
    <property type="match status" value="1"/>
</dbReference>